<dbReference type="SUPFAM" id="SSF49464">
    <property type="entry name" value="Carboxypeptidase regulatory domain-like"/>
    <property type="match status" value="1"/>
</dbReference>
<organism evidence="8 9">
    <name type="scientific">Mucilaginibacter celer</name>
    <dbReference type="NCBI Taxonomy" id="2305508"/>
    <lineage>
        <taxon>Bacteria</taxon>
        <taxon>Pseudomonadati</taxon>
        <taxon>Bacteroidota</taxon>
        <taxon>Sphingobacteriia</taxon>
        <taxon>Sphingobacteriales</taxon>
        <taxon>Sphingobacteriaceae</taxon>
        <taxon>Mucilaginibacter</taxon>
    </lineage>
</organism>
<proteinExistence type="predicted"/>
<evidence type="ECO:0000259" key="7">
    <source>
        <dbReference type="Pfam" id="PF14905"/>
    </source>
</evidence>
<feature type="signal peptide" evidence="5">
    <location>
        <begin position="1"/>
        <end position="22"/>
    </location>
</feature>
<dbReference type="Pfam" id="PF14905">
    <property type="entry name" value="OMP_b-brl_3"/>
    <property type="match status" value="1"/>
</dbReference>
<reference evidence="8 9" key="1">
    <citation type="submission" date="2018-10" db="EMBL/GenBank/DDBJ databases">
        <title>Genome sequencing of Mucilaginibacter sp. HYN0043.</title>
        <authorList>
            <person name="Kim M."/>
            <person name="Yi H."/>
        </authorList>
    </citation>
    <scope>NUCLEOTIDE SEQUENCE [LARGE SCALE GENOMIC DNA]</scope>
    <source>
        <strain evidence="8 9">HYN0043</strain>
    </source>
</reference>
<accession>A0A494VQV2</accession>
<gene>
    <name evidence="8" type="ORF">HYN43_010440</name>
</gene>
<evidence type="ECO:0000256" key="1">
    <source>
        <dbReference type="ARBA" id="ARBA00004442"/>
    </source>
</evidence>
<dbReference type="Gene3D" id="2.170.130.10">
    <property type="entry name" value="TonB-dependent receptor, plug domain"/>
    <property type="match status" value="1"/>
</dbReference>
<evidence type="ECO:0000256" key="5">
    <source>
        <dbReference type="SAM" id="SignalP"/>
    </source>
</evidence>
<dbReference type="InterPro" id="IPR036942">
    <property type="entry name" value="Beta-barrel_TonB_sf"/>
</dbReference>
<evidence type="ECO:0000256" key="2">
    <source>
        <dbReference type="ARBA" id="ARBA00023136"/>
    </source>
</evidence>
<dbReference type="InterPro" id="IPR041700">
    <property type="entry name" value="OMP_b-brl_3"/>
</dbReference>
<evidence type="ECO:0000256" key="3">
    <source>
        <dbReference type="ARBA" id="ARBA00023237"/>
    </source>
</evidence>
<keyword evidence="3" id="KW-0998">Cell outer membrane</keyword>
<feature type="chain" id="PRO_5019714443" evidence="5">
    <location>
        <begin position="23"/>
        <end position="812"/>
    </location>
</feature>
<evidence type="ECO:0000313" key="8">
    <source>
        <dbReference type="EMBL" id="AYL95680.1"/>
    </source>
</evidence>
<dbReference type="EMBL" id="CP032869">
    <property type="protein sequence ID" value="AYL95680.1"/>
    <property type="molecule type" value="Genomic_DNA"/>
</dbReference>
<dbReference type="OrthoDB" id="606851at2"/>
<dbReference type="InterPro" id="IPR012910">
    <property type="entry name" value="Plug_dom"/>
</dbReference>
<comment type="subcellular location">
    <subcellularLocation>
        <location evidence="1">Cell outer membrane</location>
    </subcellularLocation>
</comment>
<sequence>MKLKIAAFFAAWLCIAQTFVKAQSNIAISGKITNTEGQALEGATIYLKTVSDSVLIKTAISGADGSYQLVQLKKGNYRLYVTMIGFAAYKSPPILLEQSIVGQAISLQKSGTALKEVIVTAQKPLIEHQVDRTVVNVDALISNAGSTAMDVLEKSPGVIVDQNGAISLKGKNGVKIFIDDKPTYLSGADLENYLRSLSASTIDQVELMTNPPAKYDAAGNGGVINIRLKKNKAKGFNGGLNLSYSQGRFGKTNNSFNFNYRNNKFNVFGNISYSTVNSFNDLDINRHFLNADGSIASNFLQNSYIRHTGQSYNSKIGVDYYASDKNTFGINLTGLINPAEDRTLNTSRLLNASDVLDSTIVAINREHSRLKNGGINLNFRHQYDKKGRELSFDLDYLVYHTVDEQSFDNTTYLPNGADINHDLLTGNLPSNIDIYSAKTDYTHPLAGGFKLAAGLKASYTKTNNIADYFYTTDGLTTPDYGKTNHFIYKENINAAYLNLNKDWKRVSLQAGLRFENTSSDGHQLGNIQKPDSVFKRNYNGLFPTLYVQYKLDTAGNQTININYGRRIDRPYYQDLNPFLSPLDKFTYYTGNPFLKPSYTNSIELSHTWKNITTTLSYSKTKDEVNETIEIVDGIYYSRPGNIGSKVIKSISVDAGFDPTKWLNIHFYGHVMNMHTISAFYTGTLNTQGTYYFIRPVFQFKIPQNWTLQLDGGYQSSVTDAQFVTRGMGKINTAVSKKISASTTLKLVVNDVFRNFISGGDINNLANTQANYRNIRDSRTTVLSLSYRFGKAMADQRKHNSNGAESEQNRVKN</sequence>
<keyword evidence="2" id="KW-0472">Membrane</keyword>
<dbReference type="GO" id="GO:0009279">
    <property type="term" value="C:cell outer membrane"/>
    <property type="evidence" value="ECO:0007669"/>
    <property type="project" value="UniProtKB-SubCell"/>
</dbReference>
<keyword evidence="5" id="KW-0732">Signal</keyword>
<keyword evidence="9" id="KW-1185">Reference proteome</keyword>
<dbReference type="Pfam" id="PF13620">
    <property type="entry name" value="CarboxypepD_reg"/>
    <property type="match status" value="1"/>
</dbReference>
<name>A0A494VQV2_9SPHI</name>
<dbReference type="SUPFAM" id="SSF56935">
    <property type="entry name" value="Porins"/>
    <property type="match status" value="1"/>
</dbReference>
<evidence type="ECO:0000259" key="6">
    <source>
        <dbReference type="Pfam" id="PF07715"/>
    </source>
</evidence>
<dbReference type="Proteomes" id="UP000270046">
    <property type="component" value="Chromosome"/>
</dbReference>
<feature type="region of interest" description="Disordered" evidence="4">
    <location>
        <begin position="793"/>
        <end position="812"/>
    </location>
</feature>
<dbReference type="Gene3D" id="2.60.40.1120">
    <property type="entry name" value="Carboxypeptidase-like, regulatory domain"/>
    <property type="match status" value="1"/>
</dbReference>
<feature type="domain" description="TonB-dependent receptor plug" evidence="6">
    <location>
        <begin position="129"/>
        <end position="223"/>
    </location>
</feature>
<dbReference type="InterPro" id="IPR008969">
    <property type="entry name" value="CarboxyPept-like_regulatory"/>
</dbReference>
<keyword evidence="8" id="KW-0675">Receptor</keyword>
<dbReference type="InterPro" id="IPR037066">
    <property type="entry name" value="Plug_dom_sf"/>
</dbReference>
<dbReference type="Pfam" id="PF07715">
    <property type="entry name" value="Plug"/>
    <property type="match status" value="1"/>
</dbReference>
<protein>
    <submittedName>
        <fullName evidence="8">TonB-dependent receptor</fullName>
    </submittedName>
</protein>
<dbReference type="KEGG" id="muh:HYN43_010440"/>
<evidence type="ECO:0000256" key="4">
    <source>
        <dbReference type="SAM" id="MobiDB-lite"/>
    </source>
</evidence>
<evidence type="ECO:0000313" key="9">
    <source>
        <dbReference type="Proteomes" id="UP000270046"/>
    </source>
</evidence>
<dbReference type="Gene3D" id="2.40.170.20">
    <property type="entry name" value="TonB-dependent receptor, beta-barrel domain"/>
    <property type="match status" value="1"/>
</dbReference>
<dbReference type="AlphaFoldDB" id="A0A494VQV2"/>
<feature type="domain" description="Outer membrane protein beta-barrel" evidence="7">
    <location>
        <begin position="381"/>
        <end position="786"/>
    </location>
</feature>
<dbReference type="RefSeq" id="WP_119411638.1">
    <property type="nucleotide sequence ID" value="NZ_CP032869.1"/>
</dbReference>